<organism evidence="11 12">
    <name type="scientific">Cucumis sativus</name>
    <name type="common">Cucumber</name>
    <dbReference type="NCBI Taxonomy" id="3659"/>
    <lineage>
        <taxon>Eukaryota</taxon>
        <taxon>Viridiplantae</taxon>
        <taxon>Streptophyta</taxon>
        <taxon>Embryophyta</taxon>
        <taxon>Tracheophyta</taxon>
        <taxon>Spermatophyta</taxon>
        <taxon>Magnoliopsida</taxon>
        <taxon>eudicotyledons</taxon>
        <taxon>Gunneridae</taxon>
        <taxon>Pentapetalae</taxon>
        <taxon>rosids</taxon>
        <taxon>fabids</taxon>
        <taxon>Cucurbitales</taxon>
        <taxon>Cucurbitaceae</taxon>
        <taxon>Benincaseae</taxon>
        <taxon>Cucumis</taxon>
    </lineage>
</organism>
<comment type="cofactor">
    <cofactor evidence="1">
        <name>FAD</name>
        <dbReference type="ChEBI" id="CHEBI:57692"/>
    </cofactor>
</comment>
<keyword evidence="7" id="KW-0560">Oxidoreductase</keyword>
<dbReference type="Gramene" id="KGN62154">
    <property type="protein sequence ID" value="KGN62154"/>
    <property type="gene ID" value="Csa_2G302210"/>
</dbReference>
<protein>
    <recommendedName>
        <fullName evidence="9">indole-3-pyruvate monooxygenase</fullName>
        <ecNumber evidence="9">1.14.13.168</ecNumber>
    </recommendedName>
</protein>
<comment type="catalytic activity">
    <reaction evidence="10">
        <text>indole-3-pyruvate + NADPH + O2 + H(+) = (indol-3-yl)acetate + CO2 + NADP(+) + H2O</text>
        <dbReference type="Rhea" id="RHEA:34331"/>
        <dbReference type="ChEBI" id="CHEBI:15377"/>
        <dbReference type="ChEBI" id="CHEBI:15378"/>
        <dbReference type="ChEBI" id="CHEBI:15379"/>
        <dbReference type="ChEBI" id="CHEBI:16526"/>
        <dbReference type="ChEBI" id="CHEBI:17640"/>
        <dbReference type="ChEBI" id="CHEBI:30854"/>
        <dbReference type="ChEBI" id="CHEBI:57783"/>
        <dbReference type="ChEBI" id="CHEBI:58349"/>
        <dbReference type="EC" id="1.14.13.168"/>
    </reaction>
</comment>
<dbReference type="InterPro" id="IPR050982">
    <property type="entry name" value="Auxin_biosynth/cation_transpt"/>
</dbReference>
<comment type="similarity">
    <text evidence="3">Belongs to the FMO family.</text>
</comment>
<reference evidence="11 12" key="1">
    <citation type="journal article" date="2009" name="Nat. Genet.">
        <title>The genome of the cucumber, Cucumis sativus L.</title>
        <authorList>
            <person name="Huang S."/>
            <person name="Li R."/>
            <person name="Zhang Z."/>
            <person name="Li L."/>
            <person name="Gu X."/>
            <person name="Fan W."/>
            <person name="Lucas W.J."/>
            <person name="Wang X."/>
            <person name="Xie B."/>
            <person name="Ni P."/>
            <person name="Ren Y."/>
            <person name="Zhu H."/>
            <person name="Li J."/>
            <person name="Lin K."/>
            <person name="Jin W."/>
            <person name="Fei Z."/>
            <person name="Li G."/>
            <person name="Staub J."/>
            <person name="Kilian A."/>
            <person name="van der Vossen E.A."/>
            <person name="Wu Y."/>
            <person name="Guo J."/>
            <person name="He J."/>
            <person name="Jia Z."/>
            <person name="Ren Y."/>
            <person name="Tian G."/>
            <person name="Lu Y."/>
            <person name="Ruan J."/>
            <person name="Qian W."/>
            <person name="Wang M."/>
            <person name="Huang Q."/>
            <person name="Li B."/>
            <person name="Xuan Z."/>
            <person name="Cao J."/>
            <person name="Asan"/>
            <person name="Wu Z."/>
            <person name="Zhang J."/>
            <person name="Cai Q."/>
            <person name="Bai Y."/>
            <person name="Zhao B."/>
            <person name="Han Y."/>
            <person name="Li Y."/>
            <person name="Li X."/>
            <person name="Wang S."/>
            <person name="Shi Q."/>
            <person name="Liu S."/>
            <person name="Cho W.K."/>
            <person name="Kim J.Y."/>
            <person name="Xu Y."/>
            <person name="Heller-Uszynska K."/>
            <person name="Miao H."/>
            <person name="Cheng Z."/>
            <person name="Zhang S."/>
            <person name="Wu J."/>
            <person name="Yang Y."/>
            <person name="Kang H."/>
            <person name="Li M."/>
            <person name="Liang H."/>
            <person name="Ren X."/>
            <person name="Shi Z."/>
            <person name="Wen M."/>
            <person name="Jian M."/>
            <person name="Yang H."/>
            <person name="Zhang G."/>
            <person name="Yang Z."/>
            <person name="Chen R."/>
            <person name="Liu S."/>
            <person name="Li J."/>
            <person name="Ma L."/>
            <person name="Liu H."/>
            <person name="Zhou Y."/>
            <person name="Zhao J."/>
            <person name="Fang X."/>
            <person name="Li G."/>
            <person name="Fang L."/>
            <person name="Li Y."/>
            <person name="Liu D."/>
            <person name="Zheng H."/>
            <person name="Zhang Y."/>
            <person name="Qin N."/>
            <person name="Li Z."/>
            <person name="Yang G."/>
            <person name="Yang S."/>
            <person name="Bolund L."/>
            <person name="Kristiansen K."/>
            <person name="Zheng H."/>
            <person name="Li S."/>
            <person name="Zhang X."/>
            <person name="Yang H."/>
            <person name="Wang J."/>
            <person name="Sun R."/>
            <person name="Zhang B."/>
            <person name="Jiang S."/>
            <person name="Wang J."/>
            <person name="Du Y."/>
            <person name="Li S."/>
        </authorList>
    </citation>
    <scope>NUCLEOTIDE SEQUENCE [LARGE SCALE GENOMIC DNA]</scope>
    <source>
        <strain evidence="12">cv. 9930</strain>
    </source>
</reference>
<evidence type="ECO:0000256" key="10">
    <source>
        <dbReference type="ARBA" id="ARBA00047707"/>
    </source>
</evidence>
<dbReference type="EMBL" id="CM002923">
    <property type="protein sequence ID" value="KGN62154.1"/>
    <property type="molecule type" value="Genomic_DNA"/>
</dbReference>
<evidence type="ECO:0000256" key="9">
    <source>
        <dbReference type="ARBA" id="ARBA00039148"/>
    </source>
</evidence>
<dbReference type="PANTHER" id="PTHR43539:SF9">
    <property type="entry name" value="INDOLE-3-PYRUVATE MONOOXYGENASE YUCCA11-RELATED"/>
    <property type="match status" value="1"/>
</dbReference>
<dbReference type="Gene3D" id="3.50.50.60">
    <property type="entry name" value="FAD/NAD(P)-binding domain"/>
    <property type="match status" value="1"/>
</dbReference>
<dbReference type="InterPro" id="IPR036188">
    <property type="entry name" value="FAD/NAD-bd_sf"/>
</dbReference>
<keyword evidence="8" id="KW-0073">Auxin biosynthesis</keyword>
<gene>
    <name evidence="11" type="ORF">Csa_2G302210</name>
</gene>
<name>A0A0A0LM89_CUCSA</name>
<evidence type="ECO:0000256" key="8">
    <source>
        <dbReference type="ARBA" id="ARBA00023070"/>
    </source>
</evidence>
<reference evidence="11 12" key="4">
    <citation type="journal article" date="2011" name="BMC Genomics">
        <title>RNA-Seq improves annotation of protein-coding genes in the cucumber genome.</title>
        <authorList>
            <person name="Li Z."/>
            <person name="Zhang Z."/>
            <person name="Yan P."/>
            <person name="Huang S."/>
            <person name="Fei Z."/>
            <person name="Lin K."/>
        </authorList>
    </citation>
    <scope>NUCLEOTIDE SEQUENCE [LARGE SCALE GENOMIC DNA]</scope>
    <source>
        <strain evidence="12">cv. 9930</strain>
    </source>
</reference>
<evidence type="ECO:0000256" key="7">
    <source>
        <dbReference type="ARBA" id="ARBA00023002"/>
    </source>
</evidence>
<evidence type="ECO:0000256" key="1">
    <source>
        <dbReference type="ARBA" id="ARBA00001974"/>
    </source>
</evidence>
<sequence>MKYLPVSVVDGILVGLSKLKFGDMSAYGICRPKLGPMQLKYATGKTPVIDVGTISKIQDGQIKVVPQISNIDGETIEFENGVRKKFDAIVFATGYRSSANNWLQDYELVLNEKGMPKSGIPNHWKGKKNVYCVGLSRQGLAGVSFDAKAVAQDISNNISNKFT</sequence>
<evidence type="ECO:0000313" key="12">
    <source>
        <dbReference type="Proteomes" id="UP000029981"/>
    </source>
</evidence>
<keyword evidence="6" id="KW-0521">NADP</keyword>
<accession>A0A0A0LM89</accession>
<keyword evidence="4" id="KW-0285">Flavoprotein</keyword>
<proteinExistence type="inferred from homology"/>
<dbReference type="OMA" id="KFVYHGR"/>
<dbReference type="PANTHER" id="PTHR43539">
    <property type="entry name" value="FLAVIN-BINDING MONOOXYGENASE-LIKE PROTEIN (AFU_ORTHOLOGUE AFUA_4G09220)"/>
    <property type="match status" value="1"/>
</dbReference>
<dbReference type="GO" id="GO:0103075">
    <property type="term" value="F:indole-3-pyruvate monooxygenase activity"/>
    <property type="evidence" value="ECO:0007669"/>
    <property type="project" value="UniProtKB-EC"/>
</dbReference>
<reference evidence="11 12" key="2">
    <citation type="journal article" date="2009" name="PLoS ONE">
        <title>An integrated genetic and cytogenetic map of the cucumber genome.</title>
        <authorList>
            <person name="Ren Y."/>
            <person name="Zhang Z."/>
            <person name="Liu J."/>
            <person name="Staub J.E."/>
            <person name="Han Y."/>
            <person name="Cheng Z."/>
            <person name="Li X."/>
            <person name="Lu J."/>
            <person name="Miao H."/>
            <person name="Kang H."/>
            <person name="Xie B."/>
            <person name="Gu X."/>
            <person name="Wang X."/>
            <person name="Du Y."/>
            <person name="Jin W."/>
            <person name="Huang S."/>
        </authorList>
    </citation>
    <scope>NUCLEOTIDE SEQUENCE [LARGE SCALE GENOMIC DNA]</scope>
    <source>
        <strain evidence="12">cv. 9930</strain>
    </source>
</reference>
<evidence type="ECO:0000256" key="6">
    <source>
        <dbReference type="ARBA" id="ARBA00022857"/>
    </source>
</evidence>
<dbReference type="Proteomes" id="UP000029981">
    <property type="component" value="Chromosome 2"/>
</dbReference>
<keyword evidence="5" id="KW-0274">FAD</keyword>
<evidence type="ECO:0000256" key="2">
    <source>
        <dbReference type="ARBA" id="ARBA00004814"/>
    </source>
</evidence>
<dbReference type="EC" id="1.14.13.168" evidence="9"/>
<evidence type="ECO:0000256" key="5">
    <source>
        <dbReference type="ARBA" id="ARBA00022827"/>
    </source>
</evidence>
<evidence type="ECO:0000313" key="11">
    <source>
        <dbReference type="EMBL" id="KGN62154.1"/>
    </source>
</evidence>
<evidence type="ECO:0000256" key="3">
    <source>
        <dbReference type="ARBA" id="ARBA00009183"/>
    </source>
</evidence>
<dbReference type="AlphaFoldDB" id="A0A0A0LM89"/>
<evidence type="ECO:0000256" key="4">
    <source>
        <dbReference type="ARBA" id="ARBA00022630"/>
    </source>
</evidence>
<dbReference type="SUPFAM" id="SSF51905">
    <property type="entry name" value="FAD/NAD(P)-binding domain"/>
    <property type="match status" value="1"/>
</dbReference>
<keyword evidence="12" id="KW-1185">Reference proteome</keyword>
<comment type="pathway">
    <text evidence="2">Plant hormone metabolism; auxin biosynthesis.</text>
</comment>
<reference evidence="11 12" key="3">
    <citation type="journal article" date="2010" name="BMC Genomics">
        <title>Transcriptome sequencing and comparative analysis of cucumber flowers with different sex types.</title>
        <authorList>
            <person name="Guo S."/>
            <person name="Zheng Y."/>
            <person name="Joung J.G."/>
            <person name="Liu S."/>
            <person name="Zhang Z."/>
            <person name="Crasta O.R."/>
            <person name="Sobral B.W."/>
            <person name="Xu Y."/>
            <person name="Huang S."/>
            <person name="Fei Z."/>
        </authorList>
    </citation>
    <scope>NUCLEOTIDE SEQUENCE [LARGE SCALE GENOMIC DNA]</scope>
    <source>
        <strain evidence="12">cv. 9930</strain>
    </source>
</reference>
<dbReference type="GO" id="GO:0009851">
    <property type="term" value="P:auxin biosynthetic process"/>
    <property type="evidence" value="ECO:0007669"/>
    <property type="project" value="UniProtKB-KW"/>
</dbReference>